<dbReference type="EMBL" id="SJPN01000003">
    <property type="protein sequence ID" value="TWU04497.1"/>
    <property type="molecule type" value="Genomic_DNA"/>
</dbReference>
<keyword evidence="1" id="KW-1133">Transmembrane helix</keyword>
<reference evidence="2 3" key="1">
    <citation type="submission" date="2019-02" db="EMBL/GenBank/DDBJ databases">
        <title>Deep-cultivation of Planctomycetes and their phenomic and genomic characterization uncovers novel biology.</title>
        <authorList>
            <person name="Wiegand S."/>
            <person name="Jogler M."/>
            <person name="Boedeker C."/>
            <person name="Pinto D."/>
            <person name="Vollmers J."/>
            <person name="Rivas-Marin E."/>
            <person name="Kohn T."/>
            <person name="Peeters S.H."/>
            <person name="Heuer A."/>
            <person name="Rast P."/>
            <person name="Oberbeckmann S."/>
            <person name="Bunk B."/>
            <person name="Jeske O."/>
            <person name="Meyerdierks A."/>
            <person name="Storesund J.E."/>
            <person name="Kallscheuer N."/>
            <person name="Luecker S."/>
            <person name="Lage O.M."/>
            <person name="Pohl T."/>
            <person name="Merkel B.J."/>
            <person name="Hornburger P."/>
            <person name="Mueller R.-W."/>
            <person name="Bruemmer F."/>
            <person name="Labrenz M."/>
            <person name="Spormann A.M."/>
            <person name="Op Den Camp H."/>
            <person name="Overmann J."/>
            <person name="Amann R."/>
            <person name="Jetten M.S.M."/>
            <person name="Mascher T."/>
            <person name="Medema M.H."/>
            <person name="Devos D.P."/>
            <person name="Kaster A.-K."/>
            <person name="Ovreas L."/>
            <person name="Rohde M."/>
            <person name="Galperin M.Y."/>
            <person name="Jogler C."/>
        </authorList>
    </citation>
    <scope>NUCLEOTIDE SEQUENCE [LARGE SCALE GENOMIC DNA]</scope>
    <source>
        <strain evidence="2 3">Pla52n</strain>
    </source>
</reference>
<accession>A0A5C6AYE1</accession>
<evidence type="ECO:0000313" key="2">
    <source>
        <dbReference type="EMBL" id="TWU04497.1"/>
    </source>
</evidence>
<sequence length="70" mass="7853">MTIPIIFAVVTVGIFILELWTGIALAGWSAHYAYVSRETHPRRYWFAMVVQLAAVSAMAAMAWAFRNGIH</sequence>
<gene>
    <name evidence="2" type="ORF">Pla52n_25380</name>
</gene>
<keyword evidence="3" id="KW-1185">Reference proteome</keyword>
<evidence type="ECO:0000256" key="1">
    <source>
        <dbReference type="SAM" id="Phobius"/>
    </source>
</evidence>
<evidence type="ECO:0000313" key="3">
    <source>
        <dbReference type="Proteomes" id="UP000320176"/>
    </source>
</evidence>
<proteinExistence type="predicted"/>
<keyword evidence="1" id="KW-0812">Transmembrane</keyword>
<name>A0A5C6AYE1_9BACT</name>
<protein>
    <submittedName>
        <fullName evidence="2">Uncharacterized protein</fullName>
    </submittedName>
</protein>
<dbReference type="AlphaFoldDB" id="A0A5C6AYE1"/>
<organism evidence="2 3">
    <name type="scientific">Stieleria varia</name>
    <dbReference type="NCBI Taxonomy" id="2528005"/>
    <lineage>
        <taxon>Bacteria</taxon>
        <taxon>Pseudomonadati</taxon>
        <taxon>Planctomycetota</taxon>
        <taxon>Planctomycetia</taxon>
        <taxon>Pirellulales</taxon>
        <taxon>Pirellulaceae</taxon>
        <taxon>Stieleria</taxon>
    </lineage>
</organism>
<dbReference type="Proteomes" id="UP000320176">
    <property type="component" value="Unassembled WGS sequence"/>
</dbReference>
<feature type="transmembrane region" description="Helical" evidence="1">
    <location>
        <begin position="44"/>
        <end position="65"/>
    </location>
</feature>
<comment type="caution">
    <text evidence="2">The sequence shown here is derived from an EMBL/GenBank/DDBJ whole genome shotgun (WGS) entry which is preliminary data.</text>
</comment>
<dbReference type="OrthoDB" id="284891at2"/>
<dbReference type="RefSeq" id="WP_146519911.1">
    <property type="nucleotide sequence ID" value="NZ_CP151726.1"/>
</dbReference>
<keyword evidence="1" id="KW-0472">Membrane</keyword>
<feature type="transmembrane region" description="Helical" evidence="1">
    <location>
        <begin position="6"/>
        <end position="32"/>
    </location>
</feature>